<keyword evidence="1" id="KW-1133">Transmembrane helix</keyword>
<accession>A0A1T2L5R4</accession>
<dbReference type="PANTHER" id="PTHR30373">
    <property type="entry name" value="UPF0603 PROTEIN YGCG"/>
    <property type="match status" value="1"/>
</dbReference>
<reference evidence="4 5" key="1">
    <citation type="submission" date="2016-11" db="EMBL/GenBank/DDBJ databases">
        <title>Mixed transmission modes and dynamic genome evolution in an obligate animal-bacterial symbiosis.</title>
        <authorList>
            <person name="Russell S.L."/>
            <person name="Corbett-Detig R.B."/>
            <person name="Cavanaugh C.M."/>
        </authorList>
    </citation>
    <scope>NUCLEOTIDE SEQUENCE [LARGE SCALE GENOMIC DNA]</scope>
    <source>
        <strain evidence="4">Sveles-Q1</strain>
    </source>
</reference>
<dbReference type="AlphaFoldDB" id="A0A1T2L5R4"/>
<comment type="caution">
    <text evidence="4">The sequence shown here is derived from an EMBL/GenBank/DDBJ whole genome shotgun (WGS) entry which is preliminary data.</text>
</comment>
<dbReference type="Pfam" id="PF04536">
    <property type="entry name" value="TPM_phosphatase"/>
    <property type="match status" value="1"/>
</dbReference>
<dbReference type="Gene3D" id="3.10.310.50">
    <property type="match status" value="1"/>
</dbReference>
<protein>
    <recommendedName>
        <fullName evidence="3">TPM domain-containing protein</fullName>
    </recommendedName>
</protein>
<feature type="chain" id="PRO_5010561579" description="TPM domain-containing protein" evidence="2">
    <location>
        <begin position="23"/>
        <end position="245"/>
    </location>
</feature>
<evidence type="ECO:0000259" key="3">
    <source>
        <dbReference type="Pfam" id="PF04536"/>
    </source>
</evidence>
<dbReference type="InterPro" id="IPR007621">
    <property type="entry name" value="TPM_dom"/>
</dbReference>
<feature type="transmembrane region" description="Helical" evidence="1">
    <location>
        <begin position="204"/>
        <end position="220"/>
    </location>
</feature>
<keyword evidence="1" id="KW-0812">Transmembrane</keyword>
<dbReference type="RefSeq" id="WP_078483563.1">
    <property type="nucleotide sequence ID" value="NZ_MPRL01000026.1"/>
</dbReference>
<dbReference type="OrthoDB" id="9810918at2"/>
<feature type="signal peptide" evidence="2">
    <location>
        <begin position="1"/>
        <end position="22"/>
    </location>
</feature>
<dbReference type="Proteomes" id="UP000191110">
    <property type="component" value="Unassembled WGS sequence"/>
</dbReference>
<dbReference type="EMBL" id="MPRL01000026">
    <property type="protein sequence ID" value="OOZ40402.1"/>
    <property type="molecule type" value="Genomic_DNA"/>
</dbReference>
<organism evidence="4 5">
    <name type="scientific">Solemya pervernicosa gill symbiont</name>
    <dbReference type="NCBI Taxonomy" id="642797"/>
    <lineage>
        <taxon>Bacteria</taxon>
        <taxon>Pseudomonadati</taxon>
        <taxon>Pseudomonadota</taxon>
        <taxon>Gammaproteobacteria</taxon>
        <taxon>sulfur-oxidizing symbionts</taxon>
    </lineage>
</organism>
<evidence type="ECO:0000256" key="2">
    <source>
        <dbReference type="SAM" id="SignalP"/>
    </source>
</evidence>
<feature type="domain" description="TPM" evidence="3">
    <location>
        <begin position="36"/>
        <end position="162"/>
    </location>
</feature>
<evidence type="ECO:0000313" key="5">
    <source>
        <dbReference type="Proteomes" id="UP000191110"/>
    </source>
</evidence>
<keyword evidence="5" id="KW-1185">Reference proteome</keyword>
<dbReference type="PANTHER" id="PTHR30373:SF2">
    <property type="entry name" value="UPF0603 PROTEIN YGCG"/>
    <property type="match status" value="1"/>
</dbReference>
<keyword evidence="1" id="KW-0472">Membrane</keyword>
<proteinExistence type="predicted"/>
<name>A0A1T2L5R4_9GAMM</name>
<sequence>MKHIVSALASLFLLLAPLGASAITFPDKPPSEHYYVDGAGLINQATGERIDATASALLSEEQVPLYVVTIASLSSQDAITHTIEEYAAALFDHWGIGWQDRNYGILLLISEGDRKARIELGKDWGGQHDYEAEQVMDELIVPAFKRGDFPTGIADGVRGLNAMARGLGLPKATAPWYFWPLVIGGLIGFVLLIINLFKTGRKGWAWALIVAFGLLLFFILRNAGSGSGGGFGGGSSGGGGATGSW</sequence>
<gene>
    <name evidence="4" type="ORF">BOW53_07995</name>
</gene>
<keyword evidence="2" id="KW-0732">Signal</keyword>
<evidence type="ECO:0000313" key="4">
    <source>
        <dbReference type="EMBL" id="OOZ40402.1"/>
    </source>
</evidence>
<feature type="transmembrane region" description="Helical" evidence="1">
    <location>
        <begin position="176"/>
        <end position="197"/>
    </location>
</feature>
<evidence type="ECO:0000256" key="1">
    <source>
        <dbReference type="SAM" id="Phobius"/>
    </source>
</evidence>